<keyword evidence="1" id="KW-0472">Membrane</keyword>
<feature type="transmembrane region" description="Helical" evidence="1">
    <location>
        <begin position="27"/>
        <end position="44"/>
    </location>
</feature>
<sequence length="65" mass="7147">MLLLPVVWLLTAAGVYIAALRSGMTAVKWALAAIFTGPLLLPLFNSHKRLVLHKAHGRNTVLFRP</sequence>
<reference evidence="2" key="1">
    <citation type="submission" date="2019-04" db="EMBL/GenBank/DDBJ databases">
        <authorList>
            <person name="Brambilla D."/>
        </authorList>
    </citation>
    <scope>NUCLEOTIDE SEQUENCE</scope>
    <source>
        <strain evidence="2">BAL1</strain>
    </source>
</reference>
<dbReference type="EMBL" id="CAAJGR010000118">
    <property type="protein sequence ID" value="VHO04881.1"/>
    <property type="molecule type" value="Genomic_DNA"/>
</dbReference>
<keyword evidence="1" id="KW-1133">Transmembrane helix</keyword>
<proteinExistence type="predicted"/>
<dbReference type="AlphaFoldDB" id="A0A486XSM2"/>
<gene>
    <name evidence="2" type="ORF">BAL341_2154</name>
</gene>
<keyword evidence="1" id="KW-0812">Transmembrane</keyword>
<name>A0A486XSM2_9GAMM</name>
<organism evidence="2">
    <name type="scientific">Rheinheimera sp. BAL341</name>
    <dbReference type="NCBI Taxonomy" id="1708203"/>
    <lineage>
        <taxon>Bacteria</taxon>
        <taxon>Pseudomonadati</taxon>
        <taxon>Pseudomonadota</taxon>
        <taxon>Gammaproteobacteria</taxon>
        <taxon>Chromatiales</taxon>
        <taxon>Chromatiaceae</taxon>
        <taxon>Rheinheimera</taxon>
    </lineage>
</organism>
<evidence type="ECO:0000256" key="1">
    <source>
        <dbReference type="SAM" id="Phobius"/>
    </source>
</evidence>
<evidence type="ECO:0000313" key="2">
    <source>
        <dbReference type="EMBL" id="VHO04881.1"/>
    </source>
</evidence>
<accession>A0A486XSM2</accession>
<protein>
    <submittedName>
        <fullName evidence="2">Uncharacterized protein</fullName>
    </submittedName>
</protein>